<accession>A0A916YRL7</accession>
<keyword evidence="1" id="KW-1133">Transmembrane helix</keyword>
<name>A0A916YRL7_9SPHN</name>
<comment type="caution">
    <text evidence="2">The sequence shown here is derived from an EMBL/GenBank/DDBJ whole genome shotgun (WGS) entry which is preliminary data.</text>
</comment>
<organism evidence="2 3">
    <name type="scientific">Croceicoccus mobilis</name>
    <dbReference type="NCBI Taxonomy" id="1703339"/>
    <lineage>
        <taxon>Bacteria</taxon>
        <taxon>Pseudomonadati</taxon>
        <taxon>Pseudomonadota</taxon>
        <taxon>Alphaproteobacteria</taxon>
        <taxon>Sphingomonadales</taxon>
        <taxon>Erythrobacteraceae</taxon>
        <taxon>Croceicoccus</taxon>
    </lineage>
</organism>
<keyword evidence="1" id="KW-0812">Transmembrane</keyword>
<feature type="transmembrane region" description="Helical" evidence="1">
    <location>
        <begin position="160"/>
        <end position="182"/>
    </location>
</feature>
<proteinExistence type="predicted"/>
<dbReference type="EMBL" id="BMIP01000001">
    <property type="protein sequence ID" value="GGD58214.1"/>
    <property type="molecule type" value="Genomic_DNA"/>
</dbReference>
<reference evidence="2" key="2">
    <citation type="submission" date="2020-09" db="EMBL/GenBank/DDBJ databases">
        <authorList>
            <person name="Sun Q."/>
            <person name="Zhou Y."/>
        </authorList>
    </citation>
    <scope>NUCLEOTIDE SEQUENCE</scope>
    <source>
        <strain evidence="2">CGMCC 1.15360</strain>
    </source>
</reference>
<reference evidence="2" key="1">
    <citation type="journal article" date="2014" name="Int. J. Syst. Evol. Microbiol.">
        <title>Complete genome sequence of Corynebacterium casei LMG S-19264T (=DSM 44701T), isolated from a smear-ripened cheese.</title>
        <authorList>
            <consortium name="US DOE Joint Genome Institute (JGI-PGF)"/>
            <person name="Walter F."/>
            <person name="Albersmeier A."/>
            <person name="Kalinowski J."/>
            <person name="Ruckert C."/>
        </authorList>
    </citation>
    <scope>NUCLEOTIDE SEQUENCE</scope>
    <source>
        <strain evidence="2">CGMCC 1.15360</strain>
    </source>
</reference>
<feature type="transmembrane region" description="Helical" evidence="1">
    <location>
        <begin position="99"/>
        <end position="120"/>
    </location>
</feature>
<sequence length="188" mass="20130">MATVHGPPAKDLRLKSAAIGFGVTLATIAALAGVQFLLAPHTVTVVGQMDPEIDTWAVAQLRWQLGEFYALVIAMLAIYWLLVTAAGRGQLLRIRSANVTLAFSGLIFALAMAVATFVQVPEAFKAACPVLGVSDTFPPLPEGVFRFDGQTPCETFLRRAVPSCLFGLPTIMLIASAVLRIFGSRTQR</sequence>
<evidence type="ECO:0000256" key="1">
    <source>
        <dbReference type="SAM" id="Phobius"/>
    </source>
</evidence>
<gene>
    <name evidence="2" type="ORF">GCM10010990_04440</name>
</gene>
<keyword evidence="1" id="KW-0472">Membrane</keyword>
<feature type="transmembrane region" description="Helical" evidence="1">
    <location>
        <begin position="17"/>
        <end position="38"/>
    </location>
</feature>
<dbReference type="Proteomes" id="UP000612349">
    <property type="component" value="Unassembled WGS sequence"/>
</dbReference>
<feature type="transmembrane region" description="Helical" evidence="1">
    <location>
        <begin position="68"/>
        <end position="87"/>
    </location>
</feature>
<dbReference type="AlphaFoldDB" id="A0A916YRL7"/>
<keyword evidence="3" id="KW-1185">Reference proteome</keyword>
<evidence type="ECO:0000313" key="2">
    <source>
        <dbReference type="EMBL" id="GGD58214.1"/>
    </source>
</evidence>
<protein>
    <submittedName>
        <fullName evidence="2">Uncharacterized protein</fullName>
    </submittedName>
</protein>
<evidence type="ECO:0000313" key="3">
    <source>
        <dbReference type="Proteomes" id="UP000612349"/>
    </source>
</evidence>